<evidence type="ECO:0000313" key="3">
    <source>
        <dbReference type="Proteomes" id="UP001304243"/>
    </source>
</evidence>
<dbReference type="Proteomes" id="UP001304243">
    <property type="component" value="Unassembled WGS sequence"/>
</dbReference>
<gene>
    <name evidence="2" type="ORF">ATC70_001746</name>
</gene>
<comment type="caution">
    <text evidence="2">The sequence shown here is derived from an EMBL/GenBank/DDBJ whole genome shotgun (WGS) entry which is preliminary data.</text>
</comment>
<sequence>MMVMASTSSIGSTDEWDDKHATYRKYGQVIFNGTNGSTSRAFGLEIARRITEMTQAWDGYRVTEHIYPVLHEFFMSLINEEAPKANEEFKSTITIFTACSQIDMHGKWKNVRYVKSVPARLKYCFRSIVLYDILLKSNQLNFADQRQAVPTSVEDGEEDDGEDEDEGSFEEDDMAFLEDD</sequence>
<protein>
    <submittedName>
        <fullName evidence="2">Uncharacterized protein</fullName>
    </submittedName>
</protein>
<evidence type="ECO:0000313" key="2">
    <source>
        <dbReference type="EMBL" id="KAK4514159.1"/>
    </source>
</evidence>
<dbReference type="GeneID" id="89945448"/>
<keyword evidence="3" id="KW-1185">Reference proteome</keyword>
<organism evidence="2 3">
    <name type="scientific">Mucor velutinosus</name>
    <dbReference type="NCBI Taxonomy" id="708070"/>
    <lineage>
        <taxon>Eukaryota</taxon>
        <taxon>Fungi</taxon>
        <taxon>Fungi incertae sedis</taxon>
        <taxon>Mucoromycota</taxon>
        <taxon>Mucoromycotina</taxon>
        <taxon>Mucoromycetes</taxon>
        <taxon>Mucorales</taxon>
        <taxon>Mucorineae</taxon>
        <taxon>Mucoraceae</taxon>
        <taxon>Mucor</taxon>
    </lineage>
</organism>
<name>A0AAN7HM14_9FUNG</name>
<proteinExistence type="predicted"/>
<evidence type="ECO:0000256" key="1">
    <source>
        <dbReference type="SAM" id="MobiDB-lite"/>
    </source>
</evidence>
<reference evidence="2 3" key="1">
    <citation type="submission" date="2022-11" db="EMBL/GenBank/DDBJ databases">
        <title>Mucor velutinosus strain NIH1002 WGS.</title>
        <authorList>
            <person name="Subramanian P."/>
            <person name="Mullikin J.C."/>
            <person name="Segre J.A."/>
            <person name="Zelazny A.M."/>
        </authorList>
    </citation>
    <scope>NUCLEOTIDE SEQUENCE [LARGE SCALE GENOMIC DNA]</scope>
    <source>
        <strain evidence="2 3">NIH1002</strain>
    </source>
</reference>
<feature type="compositionally biased region" description="Acidic residues" evidence="1">
    <location>
        <begin position="154"/>
        <end position="180"/>
    </location>
</feature>
<dbReference type="RefSeq" id="XP_064680825.1">
    <property type="nucleotide sequence ID" value="XM_064821139.1"/>
</dbReference>
<feature type="region of interest" description="Disordered" evidence="1">
    <location>
        <begin position="146"/>
        <end position="180"/>
    </location>
</feature>
<accession>A0AAN7HM14</accession>
<dbReference type="AlphaFoldDB" id="A0AAN7HM14"/>
<dbReference type="EMBL" id="JASEJX010000015">
    <property type="protein sequence ID" value="KAK4514159.1"/>
    <property type="molecule type" value="Genomic_DNA"/>
</dbReference>